<organism evidence="2 3">
    <name type="scientific">Haloarcula salina</name>
    <dbReference type="NCBI Taxonomy" id="1429914"/>
    <lineage>
        <taxon>Archaea</taxon>
        <taxon>Methanobacteriati</taxon>
        <taxon>Methanobacteriota</taxon>
        <taxon>Stenosarchaea group</taxon>
        <taxon>Halobacteria</taxon>
        <taxon>Halobacteriales</taxon>
        <taxon>Haloarculaceae</taxon>
        <taxon>Haloarcula</taxon>
    </lineage>
</organism>
<accession>A0AA41G0M3</accession>
<gene>
    <name evidence="2" type="ORF">KTS37_06055</name>
</gene>
<feature type="region of interest" description="Disordered" evidence="1">
    <location>
        <begin position="1"/>
        <end position="37"/>
    </location>
</feature>
<proteinExistence type="predicted"/>
<dbReference type="AlphaFoldDB" id="A0AA41G0M3"/>
<evidence type="ECO:0000256" key="1">
    <source>
        <dbReference type="SAM" id="MobiDB-lite"/>
    </source>
</evidence>
<comment type="caution">
    <text evidence="2">The sequence shown here is derived from an EMBL/GenBank/DDBJ whole genome shotgun (WGS) entry which is preliminary data.</text>
</comment>
<sequence length="94" mass="10314">MNKTIRDAGYHPDQIVVTPSDSVTPDVESPSKDIFITPDGTELSAEEAERSNFDPITGADLSGVELQSQFALAEMSRADRDAYFNEDAEYKIGE</sequence>
<dbReference type="RefSeq" id="WP_162412569.1">
    <property type="nucleotide sequence ID" value="NZ_JAHQXE010000002.1"/>
</dbReference>
<dbReference type="Proteomes" id="UP001166304">
    <property type="component" value="Unassembled WGS sequence"/>
</dbReference>
<evidence type="ECO:0000313" key="3">
    <source>
        <dbReference type="Proteomes" id="UP001166304"/>
    </source>
</evidence>
<reference evidence="2" key="1">
    <citation type="submission" date="2021-06" db="EMBL/GenBank/DDBJ databases">
        <title>New haloarchaea isolates fom saline soil.</title>
        <authorList>
            <person name="Duran-Viseras A."/>
            <person name="Sanchez-Porro C.S."/>
            <person name="Ventosa A."/>
        </authorList>
    </citation>
    <scope>NUCLEOTIDE SEQUENCE</scope>
    <source>
        <strain evidence="2">JCM 18369</strain>
    </source>
</reference>
<feature type="compositionally biased region" description="Basic and acidic residues" evidence="1">
    <location>
        <begin position="1"/>
        <end position="10"/>
    </location>
</feature>
<name>A0AA41G0M3_9EURY</name>
<keyword evidence="3" id="KW-1185">Reference proteome</keyword>
<dbReference type="EMBL" id="JAHQXE010000002">
    <property type="protein sequence ID" value="MBV0901349.1"/>
    <property type="molecule type" value="Genomic_DNA"/>
</dbReference>
<evidence type="ECO:0000313" key="2">
    <source>
        <dbReference type="EMBL" id="MBV0901349.1"/>
    </source>
</evidence>
<protein>
    <submittedName>
        <fullName evidence="2">Uncharacterized protein</fullName>
    </submittedName>
</protein>